<protein>
    <submittedName>
        <fullName evidence="3">Response regulator receiver</fullName>
    </submittedName>
</protein>
<dbReference type="InterPro" id="IPR001789">
    <property type="entry name" value="Sig_transdc_resp-reg_receiver"/>
</dbReference>
<accession>E3HZE2</accession>
<name>E3HZE2_RHOVT</name>
<evidence type="ECO:0000256" key="1">
    <source>
        <dbReference type="PROSITE-ProRule" id="PRU00169"/>
    </source>
</evidence>
<keyword evidence="4" id="KW-1185">Reference proteome</keyword>
<dbReference type="OrthoDB" id="9802066at2"/>
<gene>
    <name evidence="3" type="ordered locus">Rvan_0609</name>
</gene>
<dbReference type="HOGENOM" id="CLU_070076_0_0_5"/>
<dbReference type="Proteomes" id="UP000001399">
    <property type="component" value="Chromosome"/>
</dbReference>
<dbReference type="STRING" id="648757.Rvan_0609"/>
<dbReference type="EMBL" id="CP002292">
    <property type="protein sequence ID" value="ADP69888.1"/>
    <property type="molecule type" value="Genomic_DNA"/>
</dbReference>
<dbReference type="Pfam" id="PF00072">
    <property type="entry name" value="Response_reg"/>
    <property type="match status" value="1"/>
</dbReference>
<feature type="modified residue" description="4-aspartylphosphate" evidence="1">
    <location>
        <position position="104"/>
    </location>
</feature>
<proteinExistence type="predicted"/>
<dbReference type="PROSITE" id="PS50110">
    <property type="entry name" value="RESPONSE_REGULATORY"/>
    <property type="match status" value="1"/>
</dbReference>
<dbReference type="InterPro" id="IPR011006">
    <property type="entry name" value="CheY-like_superfamily"/>
</dbReference>
<evidence type="ECO:0000313" key="4">
    <source>
        <dbReference type="Proteomes" id="UP000001399"/>
    </source>
</evidence>
<dbReference type="AlphaFoldDB" id="E3HZE2"/>
<dbReference type="Gene3D" id="3.40.50.2300">
    <property type="match status" value="1"/>
</dbReference>
<evidence type="ECO:0000313" key="3">
    <source>
        <dbReference type="EMBL" id="ADP69888.1"/>
    </source>
</evidence>
<feature type="domain" description="Response regulatory" evidence="2">
    <location>
        <begin position="12"/>
        <end position="170"/>
    </location>
</feature>
<sequence length="340" mass="37920">MSTLLPLYHPTTCLVIDDDRLYLDSFDYNYADVTLCATEHRPEQAIQRLLKDAERTGLRIEEANRAPVDEGEAADPVIRLPASRIAAMARDPARFSRVSVVVVDFAMPSMTGVELLQKIKHLPVKKVLLTGKTGDSTAVAAFNEGLINLFLVKQDPDLPEKLRRIIRELQVAYFRDITAPLEPIAKLEDTAFLDDPGIASWYHTLAERIGAVEHYLLPSPPGLMLVDEAGQVTIAWINNPDRMRAQLEIAIDIGAPAALLKELRAGNTILTCPTPTGFYEEQYELDWRKYALPCEEIRGNTLWKVAIQRDRALCLSRALGLSAVSLRQYRQSQAGGVCEI</sequence>
<dbReference type="GO" id="GO:0000160">
    <property type="term" value="P:phosphorelay signal transduction system"/>
    <property type="evidence" value="ECO:0007669"/>
    <property type="project" value="InterPro"/>
</dbReference>
<keyword evidence="1" id="KW-0597">Phosphoprotein</keyword>
<organism evidence="3 4">
    <name type="scientific">Rhodomicrobium vannielii (strain ATCC 17100 / DSM 162 / LMG 4299 / NCIMB 10020 / ATH 3.1.1)</name>
    <dbReference type="NCBI Taxonomy" id="648757"/>
    <lineage>
        <taxon>Bacteria</taxon>
        <taxon>Pseudomonadati</taxon>
        <taxon>Pseudomonadota</taxon>
        <taxon>Alphaproteobacteria</taxon>
        <taxon>Hyphomicrobiales</taxon>
        <taxon>Hyphomicrobiaceae</taxon>
        <taxon>Rhodomicrobium</taxon>
    </lineage>
</organism>
<dbReference type="KEGG" id="rva:Rvan_0609"/>
<evidence type="ECO:0000259" key="2">
    <source>
        <dbReference type="PROSITE" id="PS50110"/>
    </source>
</evidence>
<reference evidence="4" key="1">
    <citation type="journal article" date="2011" name="J. Bacteriol.">
        <title>Genome sequences of eight morphologically diverse alphaproteobacteria.</title>
        <authorList>
            <consortium name="US DOE Joint Genome Institute"/>
            <person name="Brown P.J."/>
            <person name="Kysela D.T."/>
            <person name="Buechlein A."/>
            <person name="Hemmerich C."/>
            <person name="Brun Y.V."/>
        </authorList>
    </citation>
    <scope>NUCLEOTIDE SEQUENCE [LARGE SCALE GENOMIC DNA]</scope>
    <source>
        <strain evidence="4">ATCC 17100 / ATH 3.1.1 / DSM 162 / LMG 4299</strain>
    </source>
</reference>
<dbReference type="eggNOG" id="COG3437">
    <property type="taxonomic scope" value="Bacteria"/>
</dbReference>
<dbReference type="SUPFAM" id="SSF52172">
    <property type="entry name" value="CheY-like"/>
    <property type="match status" value="1"/>
</dbReference>